<name>J9DUH6_9PROT</name>
<dbReference type="Proteomes" id="UP000004836">
    <property type="component" value="Unassembled WGS sequence"/>
</dbReference>
<dbReference type="AlphaFoldDB" id="J9DUH6"/>
<evidence type="ECO:0000256" key="6">
    <source>
        <dbReference type="ARBA" id="ARBA00023288"/>
    </source>
</evidence>
<dbReference type="NCBIfam" id="NF047847">
    <property type="entry name" value="SS_mature_LptM"/>
    <property type="match status" value="1"/>
</dbReference>
<dbReference type="EMBL" id="ALYF01000006">
    <property type="protein sequence ID" value="EJW20652.1"/>
    <property type="molecule type" value="Genomic_DNA"/>
</dbReference>
<keyword evidence="4" id="KW-0564">Palmitate</keyword>
<reference evidence="8 9" key="1">
    <citation type="journal article" date="2012" name="J. Bacteriol.">
        <title>Genome Sequence of Strain IMCC14465, Isolated from the East Sea, Belonging to the PS1 Clade of Alphaproteobacteria.</title>
        <authorList>
            <person name="Yang S.J."/>
            <person name="Kang I."/>
            <person name="Cho J.C."/>
        </authorList>
    </citation>
    <scope>NUCLEOTIDE SEQUENCE [LARGE SCALE GENOMIC DNA]</scope>
    <source>
        <strain evidence="8 9">IMCC14465</strain>
    </source>
</reference>
<evidence type="ECO:0000313" key="8">
    <source>
        <dbReference type="EMBL" id="EJW20652.1"/>
    </source>
</evidence>
<gene>
    <name evidence="8" type="ORF">IMCC14465_15390</name>
</gene>
<keyword evidence="9" id="KW-1185">Reference proteome</keyword>
<keyword evidence="6" id="KW-0449">Lipoprotein</keyword>
<evidence type="ECO:0000256" key="3">
    <source>
        <dbReference type="ARBA" id="ARBA00023136"/>
    </source>
</evidence>
<organism evidence="8 9">
    <name type="scientific">alpha proteobacterium IMCC14465</name>
    <dbReference type="NCBI Taxonomy" id="1220535"/>
    <lineage>
        <taxon>Bacteria</taxon>
        <taxon>Pseudomonadati</taxon>
        <taxon>Pseudomonadota</taxon>
        <taxon>Alphaproteobacteria</taxon>
        <taxon>PS1 clade</taxon>
    </lineage>
</organism>
<evidence type="ECO:0000256" key="4">
    <source>
        <dbReference type="ARBA" id="ARBA00023139"/>
    </source>
</evidence>
<evidence type="ECO:0000313" key="9">
    <source>
        <dbReference type="Proteomes" id="UP000004836"/>
    </source>
</evidence>
<keyword evidence="2" id="KW-0732">Signal</keyword>
<comment type="subcellular location">
    <subcellularLocation>
        <location evidence="1">Cell outer membrane</location>
        <topology evidence="1">Lipid-anchor</topology>
    </subcellularLocation>
</comment>
<dbReference type="InterPro" id="IPR032831">
    <property type="entry name" value="LptM_cons"/>
</dbReference>
<keyword evidence="3 7" id="KW-0472">Membrane</keyword>
<dbReference type="PROSITE" id="PS51257">
    <property type="entry name" value="PROKAR_LIPOPROTEIN"/>
    <property type="match status" value="1"/>
</dbReference>
<evidence type="ECO:0000256" key="7">
    <source>
        <dbReference type="SAM" id="Phobius"/>
    </source>
</evidence>
<comment type="caution">
    <text evidence="8">The sequence shown here is derived from an EMBL/GenBank/DDBJ whole genome shotgun (WGS) entry which is preliminary data.</text>
</comment>
<dbReference type="STRING" id="1220535.IMCC14465_15390"/>
<keyword evidence="7" id="KW-1133">Transmembrane helix</keyword>
<proteinExistence type="predicted"/>
<evidence type="ECO:0000256" key="1">
    <source>
        <dbReference type="ARBA" id="ARBA00004459"/>
    </source>
</evidence>
<evidence type="ECO:0008006" key="10">
    <source>
        <dbReference type="Google" id="ProtNLM"/>
    </source>
</evidence>
<sequence>MDDKDMTYFARRFIYVMIGSAFFLSACGVKGDLSMPEKANITDNIMNSSQ</sequence>
<evidence type="ECO:0000256" key="2">
    <source>
        <dbReference type="ARBA" id="ARBA00022729"/>
    </source>
</evidence>
<feature type="transmembrane region" description="Helical" evidence="7">
    <location>
        <begin position="12"/>
        <end position="29"/>
    </location>
</feature>
<keyword evidence="5" id="KW-0998">Cell outer membrane</keyword>
<keyword evidence="7" id="KW-0812">Transmembrane</keyword>
<dbReference type="GO" id="GO:0009279">
    <property type="term" value="C:cell outer membrane"/>
    <property type="evidence" value="ECO:0007669"/>
    <property type="project" value="UniProtKB-SubCell"/>
</dbReference>
<evidence type="ECO:0000256" key="5">
    <source>
        <dbReference type="ARBA" id="ARBA00023237"/>
    </source>
</evidence>
<accession>J9DUH6</accession>
<dbReference type="Pfam" id="PF13627">
    <property type="entry name" value="LptM_cons"/>
    <property type="match status" value="1"/>
</dbReference>
<protein>
    <recommendedName>
        <fullName evidence="10">Lipoprotein</fullName>
    </recommendedName>
</protein>